<dbReference type="GO" id="GO:0005737">
    <property type="term" value="C:cytoplasm"/>
    <property type="evidence" value="ECO:0007669"/>
    <property type="project" value="TreeGrafter"/>
</dbReference>
<evidence type="ECO:0000256" key="5">
    <source>
        <dbReference type="ARBA" id="ARBA00022598"/>
    </source>
</evidence>
<comment type="subunit">
    <text evidence="2">Homooctamer.</text>
</comment>
<dbReference type="STRING" id="13370.A0A448YFJ5"/>
<dbReference type="SMART" id="SM01230">
    <property type="entry name" value="Gln-synt_C"/>
    <property type="match status" value="1"/>
</dbReference>
<dbReference type="InParanoid" id="A0A448YFJ5"/>
<keyword evidence="5 11" id="KW-0436">Ligase</keyword>
<evidence type="ECO:0000256" key="6">
    <source>
        <dbReference type="ARBA" id="ARBA00022741"/>
    </source>
</evidence>
<accession>A0A448YFJ5</accession>
<dbReference type="OrthoDB" id="1936100at2759"/>
<dbReference type="PROSITE" id="PS51986">
    <property type="entry name" value="GS_BETA_GRASP"/>
    <property type="match status" value="1"/>
</dbReference>
<dbReference type="GO" id="GO:0006542">
    <property type="term" value="P:glutamine biosynthetic process"/>
    <property type="evidence" value="ECO:0007669"/>
    <property type="project" value="InterPro"/>
</dbReference>
<evidence type="ECO:0000256" key="10">
    <source>
        <dbReference type="RuleBase" id="RU000384"/>
    </source>
</evidence>
<feature type="domain" description="GS catalytic" evidence="13">
    <location>
        <begin position="108"/>
        <end position="369"/>
    </location>
</feature>
<evidence type="ECO:0000313" key="14">
    <source>
        <dbReference type="EMBL" id="VEU19647.1"/>
    </source>
</evidence>
<name>A0A448YFJ5_BRENA</name>
<proteinExistence type="inferred from homology"/>
<evidence type="ECO:0000256" key="1">
    <source>
        <dbReference type="ARBA" id="ARBA00009897"/>
    </source>
</evidence>
<evidence type="ECO:0000259" key="13">
    <source>
        <dbReference type="PROSITE" id="PS51987"/>
    </source>
</evidence>
<comment type="catalytic activity">
    <reaction evidence="8 11">
        <text>L-glutamate + NH4(+) + ATP = L-glutamine + ADP + phosphate + H(+)</text>
        <dbReference type="Rhea" id="RHEA:16169"/>
        <dbReference type="ChEBI" id="CHEBI:15378"/>
        <dbReference type="ChEBI" id="CHEBI:28938"/>
        <dbReference type="ChEBI" id="CHEBI:29985"/>
        <dbReference type="ChEBI" id="CHEBI:30616"/>
        <dbReference type="ChEBI" id="CHEBI:43474"/>
        <dbReference type="ChEBI" id="CHEBI:58359"/>
        <dbReference type="ChEBI" id="CHEBI:456216"/>
        <dbReference type="EC" id="6.3.1.2"/>
    </reaction>
</comment>
<dbReference type="SUPFAM" id="SSF55931">
    <property type="entry name" value="Glutamine synthetase/guanido kinase"/>
    <property type="match status" value="1"/>
</dbReference>
<evidence type="ECO:0000256" key="11">
    <source>
        <dbReference type="RuleBase" id="RU004356"/>
    </source>
</evidence>
<reference evidence="14 15" key="1">
    <citation type="submission" date="2018-12" db="EMBL/GenBank/DDBJ databases">
        <authorList>
            <person name="Tiukova I."/>
            <person name="Dainat J."/>
        </authorList>
    </citation>
    <scope>NUCLEOTIDE SEQUENCE [LARGE SCALE GENOMIC DNA]</scope>
</reference>
<evidence type="ECO:0000256" key="4">
    <source>
        <dbReference type="ARBA" id="ARBA00021364"/>
    </source>
</evidence>
<dbReference type="PROSITE" id="PS00180">
    <property type="entry name" value="GLNA_1"/>
    <property type="match status" value="1"/>
</dbReference>
<evidence type="ECO:0000259" key="12">
    <source>
        <dbReference type="PROSITE" id="PS51986"/>
    </source>
</evidence>
<dbReference type="Pfam" id="PF03951">
    <property type="entry name" value="Gln-synt_N"/>
    <property type="match status" value="1"/>
</dbReference>
<keyword evidence="6 11" id="KW-0547">Nucleotide-binding</keyword>
<dbReference type="InterPro" id="IPR036651">
    <property type="entry name" value="Gln_synt_N_sf"/>
</dbReference>
<dbReference type="Pfam" id="PF00120">
    <property type="entry name" value="Gln-synt_C"/>
    <property type="match status" value="1"/>
</dbReference>
<dbReference type="FunFam" id="3.30.590.10:FF:000004">
    <property type="entry name" value="Glutamine synthetase"/>
    <property type="match status" value="1"/>
</dbReference>
<evidence type="ECO:0000256" key="8">
    <source>
        <dbReference type="ARBA" id="ARBA00049436"/>
    </source>
</evidence>
<comment type="similarity">
    <text evidence="1 9 10">Belongs to the glutamine synthetase family.</text>
</comment>
<keyword evidence="15" id="KW-1185">Reference proteome</keyword>
<dbReference type="PROSITE" id="PS00181">
    <property type="entry name" value="GLNA_ATP"/>
    <property type="match status" value="1"/>
</dbReference>
<feature type="domain" description="GS beta-grasp" evidence="12">
    <location>
        <begin position="22"/>
        <end position="101"/>
    </location>
</feature>
<organism evidence="14 15">
    <name type="scientific">Brettanomyces naardenensis</name>
    <name type="common">Yeast</name>
    <dbReference type="NCBI Taxonomy" id="13370"/>
    <lineage>
        <taxon>Eukaryota</taxon>
        <taxon>Fungi</taxon>
        <taxon>Dikarya</taxon>
        <taxon>Ascomycota</taxon>
        <taxon>Saccharomycotina</taxon>
        <taxon>Pichiomycetes</taxon>
        <taxon>Pichiales</taxon>
        <taxon>Pichiaceae</taxon>
        <taxon>Brettanomyces</taxon>
    </lineage>
</organism>
<dbReference type="InterPro" id="IPR008146">
    <property type="entry name" value="Gln_synth_cat_dom"/>
</dbReference>
<sequence>MVYTEKTTTLDKYLDLPQRGKVIAEYIWIDSTGGLRSKGRTLSKPITDLSQLPEWNFDGSSTGQAVGTNSDVYLRPVAYYPDPFRRGDNILVLSECFNNDGTPNKFNHRHECNKLMTAHADEKVWFGLEQEYTLLDPDDGYIYGWPKGGFPAPQGPYYCGVGAGKVFARDVIEAHYRACLYAGVTISGINAEVMPAQWEFQVGPCVGIKMGDELWMARYLLSRVAEEFGVKVTLHPKPLKGDWNGAGCHTNVSTEAMRHPGGMKYINEAIEKLSKRHNEHIALYGSDNQLRLTGKHETASMENFSAGVANRGASIRIPRSVQATGYGYFEDRRPASNIDPYLVTGIMVETVCGSIPDADMSKEFQRESQ</sequence>
<dbReference type="InterPro" id="IPR050292">
    <property type="entry name" value="Glutamine_Synthetase"/>
</dbReference>
<dbReference type="AlphaFoldDB" id="A0A448YFJ5"/>
<dbReference type="InterPro" id="IPR014746">
    <property type="entry name" value="Gln_synth/guanido_kin_cat_dom"/>
</dbReference>
<dbReference type="EMBL" id="CAACVR010000001">
    <property type="protein sequence ID" value="VEU19647.1"/>
    <property type="molecule type" value="Genomic_DNA"/>
</dbReference>
<dbReference type="GO" id="GO:0005524">
    <property type="term" value="F:ATP binding"/>
    <property type="evidence" value="ECO:0007669"/>
    <property type="project" value="UniProtKB-KW"/>
</dbReference>
<dbReference type="Gene3D" id="3.30.590.10">
    <property type="entry name" value="Glutamine synthetase/guanido kinase, catalytic domain"/>
    <property type="match status" value="1"/>
</dbReference>
<dbReference type="InterPro" id="IPR027302">
    <property type="entry name" value="Gln_synth_N_conserv_site"/>
</dbReference>
<dbReference type="EC" id="6.3.1.2" evidence="3 11"/>
<dbReference type="FunFam" id="3.10.20.70:FF:000004">
    <property type="entry name" value="Glutamine synthetase"/>
    <property type="match status" value="1"/>
</dbReference>
<keyword evidence="7 11" id="KW-0067">ATP-binding</keyword>
<dbReference type="FunCoup" id="A0A448YFJ5">
    <property type="interactions" value="792"/>
</dbReference>
<dbReference type="Proteomes" id="UP000290900">
    <property type="component" value="Unassembled WGS sequence"/>
</dbReference>
<evidence type="ECO:0000256" key="3">
    <source>
        <dbReference type="ARBA" id="ARBA00012937"/>
    </source>
</evidence>
<gene>
    <name evidence="14" type="ORF">BRENAR_LOCUS384</name>
</gene>
<evidence type="ECO:0000256" key="2">
    <source>
        <dbReference type="ARBA" id="ARBA00011823"/>
    </source>
</evidence>
<dbReference type="PROSITE" id="PS51987">
    <property type="entry name" value="GS_CATALYTIC"/>
    <property type="match status" value="1"/>
</dbReference>
<evidence type="ECO:0000256" key="9">
    <source>
        <dbReference type="PROSITE-ProRule" id="PRU01330"/>
    </source>
</evidence>
<dbReference type="Gene3D" id="3.10.20.70">
    <property type="entry name" value="Glutamine synthetase, N-terminal domain"/>
    <property type="match status" value="1"/>
</dbReference>
<protein>
    <recommendedName>
        <fullName evidence="4 11">Glutamine synthetase</fullName>
        <ecNumber evidence="3 11">6.3.1.2</ecNumber>
    </recommendedName>
</protein>
<dbReference type="InterPro" id="IPR008147">
    <property type="entry name" value="Gln_synt_N"/>
</dbReference>
<dbReference type="InterPro" id="IPR027303">
    <property type="entry name" value="Gln_synth_gly_rich_site"/>
</dbReference>
<dbReference type="PANTHER" id="PTHR20852:SF57">
    <property type="entry name" value="GLUTAMINE SYNTHETASE 2 CYTOPLASMIC"/>
    <property type="match status" value="1"/>
</dbReference>
<dbReference type="SUPFAM" id="SSF54368">
    <property type="entry name" value="Glutamine synthetase, N-terminal domain"/>
    <property type="match status" value="1"/>
</dbReference>
<dbReference type="GO" id="GO:0004356">
    <property type="term" value="F:glutamine synthetase activity"/>
    <property type="evidence" value="ECO:0007669"/>
    <property type="project" value="UniProtKB-EC"/>
</dbReference>
<dbReference type="PANTHER" id="PTHR20852">
    <property type="entry name" value="GLUTAMINE SYNTHETASE"/>
    <property type="match status" value="1"/>
</dbReference>
<evidence type="ECO:0000256" key="7">
    <source>
        <dbReference type="ARBA" id="ARBA00022840"/>
    </source>
</evidence>
<evidence type="ECO:0000313" key="15">
    <source>
        <dbReference type="Proteomes" id="UP000290900"/>
    </source>
</evidence>